<evidence type="ECO:0000256" key="1">
    <source>
        <dbReference type="SAM" id="MobiDB-lite"/>
    </source>
</evidence>
<keyword evidence="3" id="KW-1185">Reference proteome</keyword>
<feature type="region of interest" description="Disordered" evidence="1">
    <location>
        <begin position="269"/>
        <end position="295"/>
    </location>
</feature>
<evidence type="ECO:0000313" key="2">
    <source>
        <dbReference type="EMBL" id="KAK1922368.1"/>
    </source>
</evidence>
<accession>A0AAD9CXT4</accession>
<proteinExistence type="predicted"/>
<feature type="region of interest" description="Disordered" evidence="1">
    <location>
        <begin position="130"/>
        <end position="152"/>
    </location>
</feature>
<reference evidence="2" key="1">
    <citation type="submission" date="2023-02" db="EMBL/GenBank/DDBJ databases">
        <title>Identification and recombinant expression of a fungal hydrolase from Papiliotrema laurentii that hydrolyzes apple cutin and clears colloidal polyester polyurethane.</title>
        <authorList>
            <consortium name="DOE Joint Genome Institute"/>
            <person name="Roman V.A."/>
            <person name="Bojanowski C."/>
            <person name="Crable B.R."/>
            <person name="Wagner D.N."/>
            <person name="Hung C.S."/>
            <person name="Nadeau L.J."/>
            <person name="Schratz L."/>
            <person name="Haridas S."/>
            <person name="Pangilinan J."/>
            <person name="Lipzen A."/>
            <person name="Na H."/>
            <person name="Yan M."/>
            <person name="Ng V."/>
            <person name="Grigoriev I.V."/>
            <person name="Spatafora J.W."/>
            <person name="Barlow D."/>
            <person name="Biffinger J."/>
            <person name="Kelley-Loughnane N."/>
            <person name="Varaljay V.A."/>
            <person name="Crookes-Goodson W.J."/>
        </authorList>
    </citation>
    <scope>NUCLEOTIDE SEQUENCE</scope>
    <source>
        <strain evidence="2">5307AH</strain>
    </source>
</reference>
<sequence>MGSASSSQTYASDEPATETPTNVSLYELFSPCGTPKKVSRKSHQRLVWSKFRDFKALTDWLSWRWATGKLSKIPNSVQESGRSTGAWAIIGWSEMQEAHWAASEHLKIWEAKAEAEVRAKAAAEAKAHARSAASQAAGTGESTEIASDAESEDVAQGNVALPQFQEGYDGTQMREDIGKFGSSFIQAEYLQSALPIIEYDLRRYREEKRALFKTQLDPDPDEQSSSSSGITRCKAPGWAFCKRRFARSSTCLYVALMNSHFQACKAAREDSTEMEGDGERNVTGRQSRRQAENPILASSRKYHLVPTRIRGLYDGFAGLRHPMAMARH</sequence>
<dbReference type="Proteomes" id="UP001182556">
    <property type="component" value="Unassembled WGS sequence"/>
</dbReference>
<comment type="caution">
    <text evidence="2">The sequence shown here is derived from an EMBL/GenBank/DDBJ whole genome shotgun (WGS) entry which is preliminary data.</text>
</comment>
<protein>
    <submittedName>
        <fullName evidence="2">Uncharacterized protein</fullName>
    </submittedName>
</protein>
<feature type="compositionally biased region" description="Basic and acidic residues" evidence="1">
    <location>
        <begin position="269"/>
        <end position="282"/>
    </location>
</feature>
<evidence type="ECO:0000313" key="3">
    <source>
        <dbReference type="Proteomes" id="UP001182556"/>
    </source>
</evidence>
<gene>
    <name evidence="2" type="ORF">DB88DRAFT_473942</name>
</gene>
<organism evidence="2 3">
    <name type="scientific">Papiliotrema laurentii</name>
    <name type="common">Cryptococcus laurentii</name>
    <dbReference type="NCBI Taxonomy" id="5418"/>
    <lineage>
        <taxon>Eukaryota</taxon>
        <taxon>Fungi</taxon>
        <taxon>Dikarya</taxon>
        <taxon>Basidiomycota</taxon>
        <taxon>Agaricomycotina</taxon>
        <taxon>Tremellomycetes</taxon>
        <taxon>Tremellales</taxon>
        <taxon>Rhynchogastremaceae</taxon>
        <taxon>Papiliotrema</taxon>
    </lineage>
</organism>
<dbReference type="EMBL" id="JAODAN010000008">
    <property type="protein sequence ID" value="KAK1922368.1"/>
    <property type="molecule type" value="Genomic_DNA"/>
</dbReference>
<name>A0AAD9CXT4_PAPLA</name>
<dbReference type="AlphaFoldDB" id="A0AAD9CXT4"/>